<sequence>MLLLPTLIPFRYVRNYLESEKSNIKGSKVKTNLLVRSKSTSFKAEMERFFGELKKGKTLPQEVESLETKAARKARLKQTISDIGFLGIPLWFSILLAAHVLTKPSLITPAADPGKVVASR</sequence>
<accession>A0A4Y7JCA4</accession>
<protein>
    <submittedName>
        <fullName evidence="1">Uncharacterized protein</fullName>
    </submittedName>
</protein>
<keyword evidence="2" id="KW-1185">Reference proteome</keyword>
<gene>
    <name evidence="1" type="ORF">C5167_004984</name>
</gene>
<evidence type="ECO:0000313" key="1">
    <source>
        <dbReference type="EMBL" id="RZC57682.1"/>
    </source>
</evidence>
<proteinExistence type="predicted"/>
<dbReference type="EMBL" id="CM010718">
    <property type="protein sequence ID" value="RZC57682.1"/>
    <property type="molecule type" value="Genomic_DNA"/>
</dbReference>
<dbReference type="Proteomes" id="UP000316621">
    <property type="component" value="Chromosome 4"/>
</dbReference>
<evidence type="ECO:0000313" key="2">
    <source>
        <dbReference type="Proteomes" id="UP000316621"/>
    </source>
</evidence>
<dbReference type="AlphaFoldDB" id="A0A4Y7JCA4"/>
<name>A0A4Y7JCA4_PAPSO</name>
<reference evidence="1 2" key="1">
    <citation type="journal article" date="2018" name="Science">
        <title>The opium poppy genome and morphinan production.</title>
        <authorList>
            <person name="Guo L."/>
            <person name="Winzer T."/>
            <person name="Yang X."/>
            <person name="Li Y."/>
            <person name="Ning Z."/>
            <person name="He Z."/>
            <person name="Teodor R."/>
            <person name="Lu Y."/>
            <person name="Bowser T.A."/>
            <person name="Graham I.A."/>
            <person name="Ye K."/>
        </authorList>
    </citation>
    <scope>NUCLEOTIDE SEQUENCE [LARGE SCALE GENOMIC DNA]</scope>
    <source>
        <strain evidence="2">cv. HN1</strain>
        <tissue evidence="1">Leaves</tissue>
    </source>
</reference>
<organism evidence="1 2">
    <name type="scientific">Papaver somniferum</name>
    <name type="common">Opium poppy</name>
    <dbReference type="NCBI Taxonomy" id="3469"/>
    <lineage>
        <taxon>Eukaryota</taxon>
        <taxon>Viridiplantae</taxon>
        <taxon>Streptophyta</taxon>
        <taxon>Embryophyta</taxon>
        <taxon>Tracheophyta</taxon>
        <taxon>Spermatophyta</taxon>
        <taxon>Magnoliopsida</taxon>
        <taxon>Ranunculales</taxon>
        <taxon>Papaveraceae</taxon>
        <taxon>Papaveroideae</taxon>
        <taxon>Papaver</taxon>
    </lineage>
</organism>
<dbReference type="Gramene" id="RZC57682">
    <property type="protein sequence ID" value="RZC57682"/>
    <property type="gene ID" value="C5167_004984"/>
</dbReference>